<protein>
    <submittedName>
        <fullName evidence="1">Uncharacterized protein</fullName>
    </submittedName>
</protein>
<dbReference type="Pfam" id="PF21820">
    <property type="entry name" value="DUF6886"/>
    <property type="match status" value="1"/>
</dbReference>
<dbReference type="AlphaFoldDB" id="A0A926RYG9"/>
<reference evidence="2" key="1">
    <citation type="submission" date="2022-10" db="EMBL/GenBank/DDBJ databases">
        <title>A novel bacterium of genus Hazenella, isolated from South China Sea.</title>
        <authorList>
            <person name="Huang H."/>
            <person name="Mo K."/>
            <person name="Hu Y."/>
        </authorList>
    </citation>
    <scope>NUCLEOTIDE SEQUENCE [LARGE SCALE GENOMIC DNA]</scope>
    <source>
        <strain evidence="2">IB182357</strain>
    </source>
</reference>
<evidence type="ECO:0000313" key="1">
    <source>
        <dbReference type="EMBL" id="MBD1373501.1"/>
    </source>
</evidence>
<sequence>MKLYHFSENPNIRQFTPRDGKVWAISEDKEVHYYFPRDCPRICYWITSDTTKQDKQQFFAFTNATKIISIKANWLEKMRETILYRYELPANMFTSMDQNAGYYIASQKIEPLQMKPIDHLLERIVLQNVAMHIQPSLHSLADAVICSSLGFSIIRLR</sequence>
<accession>A0A926RYG9</accession>
<keyword evidence="2" id="KW-1185">Reference proteome</keyword>
<dbReference type="InterPro" id="IPR049253">
    <property type="entry name" value="DUF6886"/>
</dbReference>
<comment type="caution">
    <text evidence="1">The sequence shown here is derived from an EMBL/GenBank/DDBJ whole genome shotgun (WGS) entry which is preliminary data.</text>
</comment>
<evidence type="ECO:0000313" key="2">
    <source>
        <dbReference type="Proteomes" id="UP000661691"/>
    </source>
</evidence>
<name>A0A926RYG9_9BACL</name>
<proteinExistence type="predicted"/>
<organism evidence="1 2">
    <name type="scientific">Polycladospora coralii</name>
    <dbReference type="NCBI Taxonomy" id="2771432"/>
    <lineage>
        <taxon>Bacteria</taxon>
        <taxon>Bacillati</taxon>
        <taxon>Bacillota</taxon>
        <taxon>Bacilli</taxon>
        <taxon>Bacillales</taxon>
        <taxon>Thermoactinomycetaceae</taxon>
        <taxon>Polycladospora</taxon>
    </lineage>
</organism>
<dbReference type="Proteomes" id="UP000661691">
    <property type="component" value="Unassembled WGS sequence"/>
</dbReference>
<dbReference type="RefSeq" id="WP_191142568.1">
    <property type="nucleotide sequence ID" value="NZ_JACXAH010000026.1"/>
</dbReference>
<gene>
    <name evidence="1" type="ORF">IC620_14195</name>
</gene>
<dbReference type="EMBL" id="JACXAH010000026">
    <property type="protein sequence ID" value="MBD1373501.1"/>
    <property type="molecule type" value="Genomic_DNA"/>
</dbReference>